<feature type="domain" description="Bacterial Ig-like" evidence="2">
    <location>
        <begin position="345"/>
        <end position="418"/>
    </location>
</feature>
<dbReference type="RefSeq" id="WP_145255487.1">
    <property type="nucleotide sequence ID" value="NZ_CP036279.1"/>
</dbReference>
<dbReference type="InterPro" id="IPR044016">
    <property type="entry name" value="Big_13"/>
</dbReference>
<keyword evidence="4" id="KW-1185">Reference proteome</keyword>
<evidence type="ECO:0000313" key="3">
    <source>
        <dbReference type="EMBL" id="QDU60129.1"/>
    </source>
</evidence>
<evidence type="ECO:0000313" key="4">
    <source>
        <dbReference type="Proteomes" id="UP000317093"/>
    </source>
</evidence>
<dbReference type="AlphaFoldDB" id="A0A518AZI2"/>
<dbReference type="KEGG" id="knv:Pan216_09660"/>
<dbReference type="OrthoDB" id="254354at2"/>
<proteinExistence type="predicted"/>
<evidence type="ECO:0000259" key="2">
    <source>
        <dbReference type="Pfam" id="PF19077"/>
    </source>
</evidence>
<sequence>MPLPSPSAWRTPWSRLRRFLGPTSSKDRTGREPRVESLEERAVPATFTLADGVGAQQEFVRNVSAVVTYEHDVSGDGVAELAWFFDDGLTGGTPMIEPFEYGPAGSKPIVGDWDGDGVETIGAVYSGMDLDGDGVAGLAFFLRNSNTPGAPDIAPFEYGSADWAAMVGDWDGDGIDTIAVVERGVDFSGNGNLTLGWYVRNEIGPGAPDITPFEYGCADGNAVVGDWDGDGRDSIGVVTFNADINRDGLYGLGWQLRNSVSGGVPDIGPFEFGRRSFTEVVGDWNGDGIDGIGGVSTDGTWFLRNTLSTGEAELPTFNYGDGPAIPLVDTVDVVIPSAPDITAIVEDTGISDSDGITNDPTPIVIGVADPGSPVQLLLDETFLAETVADANGDWSIDLGNSPIADGTYTLTAQASPLILDAFPRSAVFPITIDTVAPDAPAINGIADDDGDSGFDGITTDQTLIIFGNTELDTRVEVLLDGVLLGLAQVDEAGTWSFDNTALALEPDDYLLSARAIDLAGNVSAESQPFAVTVVDPTPVPPPPAPPVVPPVVPPSPPVVPPSPPVVPPSPPVVPPSPPTLPTPLIEDYLVDTGFDPGDRVTSDTSGELTGIAEPGATVEIFFDGFSQGTTIADTGGFWTFDSFSILPEGDHIFTAQQSNTLGTSAMSPDFIVKFDTTMPVVESFTRFNPLSEDTTVNTLVFRAAFSETVIGVDPSLFVVTGTTATVVNVVEVIGSDGMIYELTVTGGDLATVDGIVGIDLANISLVLDVAGNPLDLTEPTLDETYDHQFTISIGA</sequence>
<feature type="domain" description="Bacterial Ig-like" evidence="2">
    <location>
        <begin position="590"/>
        <end position="676"/>
    </location>
</feature>
<dbReference type="InterPro" id="IPR028994">
    <property type="entry name" value="Integrin_alpha_N"/>
</dbReference>
<dbReference type="InterPro" id="IPR013783">
    <property type="entry name" value="Ig-like_fold"/>
</dbReference>
<reference evidence="3 4" key="1">
    <citation type="submission" date="2019-02" db="EMBL/GenBank/DDBJ databases">
        <title>Deep-cultivation of Planctomycetes and their phenomic and genomic characterization uncovers novel biology.</title>
        <authorList>
            <person name="Wiegand S."/>
            <person name="Jogler M."/>
            <person name="Boedeker C."/>
            <person name="Pinto D."/>
            <person name="Vollmers J."/>
            <person name="Rivas-Marin E."/>
            <person name="Kohn T."/>
            <person name="Peeters S.H."/>
            <person name="Heuer A."/>
            <person name="Rast P."/>
            <person name="Oberbeckmann S."/>
            <person name="Bunk B."/>
            <person name="Jeske O."/>
            <person name="Meyerdierks A."/>
            <person name="Storesund J.E."/>
            <person name="Kallscheuer N."/>
            <person name="Luecker S."/>
            <person name="Lage O.M."/>
            <person name="Pohl T."/>
            <person name="Merkel B.J."/>
            <person name="Hornburger P."/>
            <person name="Mueller R.-W."/>
            <person name="Bruemmer F."/>
            <person name="Labrenz M."/>
            <person name="Spormann A.M."/>
            <person name="Op den Camp H."/>
            <person name="Overmann J."/>
            <person name="Amann R."/>
            <person name="Jetten M.S.M."/>
            <person name="Mascher T."/>
            <person name="Medema M.H."/>
            <person name="Devos D.P."/>
            <person name="Kaster A.-K."/>
            <person name="Ovreas L."/>
            <person name="Rohde M."/>
            <person name="Galperin M.Y."/>
            <person name="Jogler C."/>
        </authorList>
    </citation>
    <scope>NUCLEOTIDE SEQUENCE [LARGE SCALE GENOMIC DNA]</scope>
    <source>
        <strain evidence="3 4">Pan216</strain>
    </source>
</reference>
<dbReference type="Pfam" id="PF19077">
    <property type="entry name" value="Big_13"/>
    <property type="match status" value="3"/>
</dbReference>
<gene>
    <name evidence="3" type="ORF">Pan216_09660</name>
</gene>
<name>A0A518AZI2_9BACT</name>
<accession>A0A518AZI2</accession>
<dbReference type="Gene3D" id="2.60.40.10">
    <property type="entry name" value="Immunoglobulins"/>
    <property type="match status" value="3"/>
</dbReference>
<dbReference type="NCBIfam" id="NF033510">
    <property type="entry name" value="Ca_tandemer"/>
    <property type="match status" value="2"/>
</dbReference>
<feature type="compositionally biased region" description="Basic and acidic residues" evidence="1">
    <location>
        <begin position="25"/>
        <end position="39"/>
    </location>
</feature>
<feature type="region of interest" description="Disordered" evidence="1">
    <location>
        <begin position="20"/>
        <end position="39"/>
    </location>
</feature>
<dbReference type="SUPFAM" id="SSF69318">
    <property type="entry name" value="Integrin alpha N-terminal domain"/>
    <property type="match status" value="1"/>
</dbReference>
<feature type="domain" description="Bacterial Ig-like" evidence="2">
    <location>
        <begin position="446"/>
        <end position="533"/>
    </location>
</feature>
<dbReference type="Proteomes" id="UP000317093">
    <property type="component" value="Chromosome"/>
</dbReference>
<organism evidence="3 4">
    <name type="scientific">Kolteria novifilia</name>
    <dbReference type="NCBI Taxonomy" id="2527975"/>
    <lineage>
        <taxon>Bacteria</taxon>
        <taxon>Pseudomonadati</taxon>
        <taxon>Planctomycetota</taxon>
        <taxon>Planctomycetia</taxon>
        <taxon>Kolteriales</taxon>
        <taxon>Kolteriaceae</taxon>
        <taxon>Kolteria</taxon>
    </lineage>
</organism>
<dbReference type="EMBL" id="CP036279">
    <property type="protein sequence ID" value="QDU60129.1"/>
    <property type="molecule type" value="Genomic_DNA"/>
</dbReference>
<protein>
    <recommendedName>
        <fullName evidence="2">Bacterial Ig-like domain-containing protein</fullName>
    </recommendedName>
</protein>
<evidence type="ECO:0000256" key="1">
    <source>
        <dbReference type="SAM" id="MobiDB-lite"/>
    </source>
</evidence>